<dbReference type="InterPro" id="IPR023346">
    <property type="entry name" value="Lysozyme-like_dom_sf"/>
</dbReference>
<dbReference type="PANTHER" id="PTHR33734">
    <property type="entry name" value="LYSM DOMAIN-CONTAINING GPI-ANCHORED PROTEIN 2"/>
    <property type="match status" value="1"/>
</dbReference>
<feature type="domain" description="LysM" evidence="3">
    <location>
        <begin position="411"/>
        <end position="455"/>
    </location>
</feature>
<reference evidence="4 5" key="1">
    <citation type="submission" date="2018-11" db="EMBL/GenBank/DDBJ databases">
        <title>Genomic Encyclopedia of Type Strains, Phase IV (KMG-IV): sequencing the most valuable type-strain genomes for metagenomic binning, comparative biology and taxonomic classification.</title>
        <authorList>
            <person name="Goeker M."/>
        </authorList>
    </citation>
    <scope>NUCLEOTIDE SEQUENCE [LARGE SCALE GENOMIC DNA]</scope>
    <source>
        <strain evidence="4 5">DSM 16974</strain>
    </source>
</reference>
<proteinExistence type="inferred from homology"/>
<dbReference type="PANTHER" id="PTHR33734:SF22">
    <property type="entry name" value="MEMBRANE-BOUND LYTIC MUREIN TRANSGLYCOSYLASE D"/>
    <property type="match status" value="1"/>
</dbReference>
<dbReference type="CDD" id="cd16894">
    <property type="entry name" value="MltD-like"/>
    <property type="match status" value="1"/>
</dbReference>
<dbReference type="InterPro" id="IPR008258">
    <property type="entry name" value="Transglycosylase_SLT_dom_1"/>
</dbReference>
<comment type="caution">
    <text evidence="4">The sequence shown here is derived from an EMBL/GenBank/DDBJ whole genome shotgun (WGS) entry which is preliminary data.</text>
</comment>
<dbReference type="GO" id="GO:0008932">
    <property type="term" value="F:lytic endotransglycosylase activity"/>
    <property type="evidence" value="ECO:0007669"/>
    <property type="project" value="TreeGrafter"/>
</dbReference>
<dbReference type="Gene3D" id="1.10.530.10">
    <property type="match status" value="1"/>
</dbReference>
<dbReference type="SMART" id="SM00257">
    <property type="entry name" value="LysM"/>
    <property type="match status" value="3"/>
</dbReference>
<gene>
    <name evidence="4" type="ORF">EDC38_0806</name>
</gene>
<dbReference type="InterPro" id="IPR018392">
    <property type="entry name" value="LysM"/>
</dbReference>
<dbReference type="SUPFAM" id="SSF53955">
    <property type="entry name" value="Lysozyme-like"/>
    <property type="match status" value="1"/>
</dbReference>
<feature type="domain" description="LysM" evidence="3">
    <location>
        <begin position="477"/>
        <end position="521"/>
    </location>
</feature>
<comment type="similarity">
    <text evidence="1">Belongs to the transglycosylase Slt family.</text>
</comment>
<dbReference type="Pfam" id="PF01476">
    <property type="entry name" value="LysM"/>
    <property type="match status" value="3"/>
</dbReference>
<dbReference type="GO" id="GO:0000270">
    <property type="term" value="P:peptidoglycan metabolic process"/>
    <property type="evidence" value="ECO:0007669"/>
    <property type="project" value="InterPro"/>
</dbReference>
<dbReference type="Proteomes" id="UP000273643">
    <property type="component" value="Unassembled WGS sequence"/>
</dbReference>
<dbReference type="OrthoDB" id="9815002at2"/>
<dbReference type="Pfam" id="PF01464">
    <property type="entry name" value="SLT"/>
    <property type="match status" value="1"/>
</dbReference>
<dbReference type="PROSITE" id="PS00922">
    <property type="entry name" value="TRANSGLYCOSYLASE"/>
    <property type="match status" value="1"/>
</dbReference>
<dbReference type="InterPro" id="IPR000189">
    <property type="entry name" value="Transglyc_AS"/>
</dbReference>
<dbReference type="CDD" id="cd00118">
    <property type="entry name" value="LysM"/>
    <property type="match status" value="3"/>
</dbReference>
<protein>
    <submittedName>
        <fullName evidence="4">Membrane-bound lytic murein transglycosylase D</fullName>
    </submittedName>
</protein>
<dbReference type="AlphaFoldDB" id="A0A3N1NYX4"/>
<feature type="domain" description="LysM" evidence="3">
    <location>
        <begin position="334"/>
        <end position="377"/>
    </location>
</feature>
<keyword evidence="5" id="KW-1185">Reference proteome</keyword>
<sequence length="531" mass="60533">MNRLKRPLALAVSLISLGGCQTLTPSEPSKTADQNRLVIDESLCTLDREQQAQFLVSDEGNLWPRLRDGYGLPDVDHPRIDTYLDWYARHPHYMERVIERGQRFLHHIANELEAEDMPLELALLPIVESAFDPFAYSHGRASGIWQFVPATGRQYGLKQNWWYDGRRDVVASTDAAIRYLKYLNELFDGDWLLALASYNTGQGNVMRRIRSNERRGKPTDFWSLNLPRETRAYVPQLLALARVIGEPEKYNLALNPVPDEPYFRIVDVESQIDLAQAAELAELELDELYLLNAGYNRWATDPDGPHRLLIPVQHEETFRANLASIPTRERVGWDRYRVVSGDSLITIARRYRTSVDTIKSVNQLNSNIIRAGQTLMIPTAKHPANRYAFSADQRRQRTQNRSQGSEGSTRVDYQVRPGDSFWTIAKRHGITVGALTNWNGMAPGDTLMPGQTLVIWTEQQDMTSSAQGDRRSVVRKVHYRVRKGDSIARIANRFNLSVQDILRWNTVSASSYIHPGQSLTLFVDVTNNASF</sequence>
<organism evidence="4 5">
    <name type="scientific">Marinimicrobium koreense</name>
    <dbReference type="NCBI Taxonomy" id="306545"/>
    <lineage>
        <taxon>Bacteria</taxon>
        <taxon>Pseudomonadati</taxon>
        <taxon>Pseudomonadota</taxon>
        <taxon>Gammaproteobacteria</taxon>
        <taxon>Cellvibrionales</taxon>
        <taxon>Cellvibrionaceae</taxon>
        <taxon>Marinimicrobium</taxon>
    </lineage>
</organism>
<dbReference type="Gene3D" id="3.10.350.10">
    <property type="entry name" value="LysM domain"/>
    <property type="match status" value="3"/>
</dbReference>
<evidence type="ECO:0000259" key="3">
    <source>
        <dbReference type="PROSITE" id="PS51782"/>
    </source>
</evidence>
<accession>A0A3N1NYX4</accession>
<dbReference type="RefSeq" id="WP_123637406.1">
    <property type="nucleotide sequence ID" value="NZ_RJUK01000001.1"/>
</dbReference>
<dbReference type="SUPFAM" id="SSF54106">
    <property type="entry name" value="LysM domain"/>
    <property type="match status" value="3"/>
</dbReference>
<evidence type="ECO:0000256" key="1">
    <source>
        <dbReference type="ARBA" id="ARBA00007734"/>
    </source>
</evidence>
<evidence type="ECO:0000256" key="2">
    <source>
        <dbReference type="SAM" id="MobiDB-lite"/>
    </source>
</evidence>
<dbReference type="GO" id="GO:0016020">
    <property type="term" value="C:membrane"/>
    <property type="evidence" value="ECO:0007669"/>
    <property type="project" value="InterPro"/>
</dbReference>
<dbReference type="PROSITE" id="PS51782">
    <property type="entry name" value="LYSM"/>
    <property type="match status" value="3"/>
</dbReference>
<evidence type="ECO:0000313" key="5">
    <source>
        <dbReference type="Proteomes" id="UP000273643"/>
    </source>
</evidence>
<dbReference type="InterPro" id="IPR036779">
    <property type="entry name" value="LysM_dom_sf"/>
</dbReference>
<evidence type="ECO:0000313" key="4">
    <source>
        <dbReference type="EMBL" id="ROQ20207.1"/>
    </source>
</evidence>
<feature type="region of interest" description="Disordered" evidence="2">
    <location>
        <begin position="389"/>
        <end position="413"/>
    </location>
</feature>
<dbReference type="PROSITE" id="PS51257">
    <property type="entry name" value="PROKAR_LIPOPROTEIN"/>
    <property type="match status" value="1"/>
</dbReference>
<dbReference type="EMBL" id="RJUK01000001">
    <property type="protein sequence ID" value="ROQ20207.1"/>
    <property type="molecule type" value="Genomic_DNA"/>
</dbReference>
<name>A0A3N1NYX4_9GAMM</name>
<feature type="compositionally biased region" description="Polar residues" evidence="2">
    <location>
        <begin position="399"/>
        <end position="408"/>
    </location>
</feature>